<evidence type="ECO:0000256" key="5">
    <source>
        <dbReference type="ARBA" id="ARBA00023136"/>
    </source>
</evidence>
<feature type="transmembrane region" description="Helical" evidence="8">
    <location>
        <begin position="81"/>
        <end position="102"/>
    </location>
</feature>
<evidence type="ECO:0000313" key="10">
    <source>
        <dbReference type="EMBL" id="EKC41775.1"/>
    </source>
</evidence>
<feature type="transmembrane region" description="Helical" evidence="8">
    <location>
        <begin position="227"/>
        <end position="248"/>
    </location>
</feature>
<evidence type="ECO:0000259" key="9">
    <source>
        <dbReference type="PROSITE" id="PS50262"/>
    </source>
</evidence>
<dbReference type="GO" id="GO:0004930">
    <property type="term" value="F:G protein-coupled receptor activity"/>
    <property type="evidence" value="ECO:0007669"/>
    <property type="project" value="InterPro"/>
</dbReference>
<feature type="transmembrane region" description="Helical" evidence="8">
    <location>
        <begin position="268"/>
        <end position="292"/>
    </location>
</feature>
<evidence type="ECO:0000256" key="6">
    <source>
        <dbReference type="ARBA" id="ARBA00023170"/>
    </source>
</evidence>
<feature type="region of interest" description="Disordered" evidence="7">
    <location>
        <begin position="164"/>
        <end position="187"/>
    </location>
</feature>
<name>K1RJH0_MAGGI</name>
<sequence length="306" mass="35321">MTISAISFDRYRRICHITKQQFTLKERKTAMLAVVILSALMNTPVFATSSNVPVFKQLQNSTLEGFTCVFSNNRHPVLEKLYSVIASCIVIGCFVASSVFNIRILHVVVTKVQVQPKALHIFQQRNHEYKDVTADFKETELDSAKIDQDIEESFSKITKEMPPRKDHISEQVDVEPKSTENTSCQEDSSTGDISCSWRTKILLGNRVLNKQQKRSLRSALKKSRNSMHVLFLTVFVFFIIAHVPSIITTIYTRYDKYNWVIDDNATRINTYCVLMAFPILSHTFNPYLYGLFDNTFRQVLKRRLRC</sequence>
<dbReference type="AlphaFoldDB" id="K1RJH0"/>
<keyword evidence="2" id="KW-1003">Cell membrane</keyword>
<evidence type="ECO:0000256" key="4">
    <source>
        <dbReference type="ARBA" id="ARBA00022989"/>
    </source>
</evidence>
<reference evidence="10" key="1">
    <citation type="journal article" date="2012" name="Nature">
        <title>The oyster genome reveals stress adaptation and complexity of shell formation.</title>
        <authorList>
            <person name="Zhang G."/>
            <person name="Fang X."/>
            <person name="Guo X."/>
            <person name="Li L."/>
            <person name="Luo R."/>
            <person name="Xu F."/>
            <person name="Yang P."/>
            <person name="Zhang L."/>
            <person name="Wang X."/>
            <person name="Qi H."/>
            <person name="Xiong Z."/>
            <person name="Que H."/>
            <person name="Xie Y."/>
            <person name="Holland P.W."/>
            <person name="Paps J."/>
            <person name="Zhu Y."/>
            <person name="Wu F."/>
            <person name="Chen Y."/>
            <person name="Wang J."/>
            <person name="Peng C."/>
            <person name="Meng J."/>
            <person name="Yang L."/>
            <person name="Liu J."/>
            <person name="Wen B."/>
            <person name="Zhang N."/>
            <person name="Huang Z."/>
            <person name="Zhu Q."/>
            <person name="Feng Y."/>
            <person name="Mount A."/>
            <person name="Hedgecock D."/>
            <person name="Xu Z."/>
            <person name="Liu Y."/>
            <person name="Domazet-Loso T."/>
            <person name="Du Y."/>
            <person name="Sun X."/>
            <person name="Zhang S."/>
            <person name="Liu B."/>
            <person name="Cheng P."/>
            <person name="Jiang X."/>
            <person name="Li J."/>
            <person name="Fan D."/>
            <person name="Wang W."/>
            <person name="Fu W."/>
            <person name="Wang T."/>
            <person name="Wang B."/>
            <person name="Zhang J."/>
            <person name="Peng Z."/>
            <person name="Li Y."/>
            <person name="Li N."/>
            <person name="Wang J."/>
            <person name="Chen M."/>
            <person name="He Y."/>
            <person name="Tan F."/>
            <person name="Song X."/>
            <person name="Zheng Q."/>
            <person name="Huang R."/>
            <person name="Yang H."/>
            <person name="Du X."/>
            <person name="Chen L."/>
            <person name="Yang M."/>
            <person name="Gaffney P.M."/>
            <person name="Wang S."/>
            <person name="Luo L."/>
            <person name="She Z."/>
            <person name="Ming Y."/>
            <person name="Huang W."/>
            <person name="Zhang S."/>
            <person name="Huang B."/>
            <person name="Zhang Y."/>
            <person name="Qu T."/>
            <person name="Ni P."/>
            <person name="Miao G."/>
            <person name="Wang J."/>
            <person name="Wang Q."/>
            <person name="Steinberg C.E."/>
            <person name="Wang H."/>
            <person name="Li N."/>
            <person name="Qian L."/>
            <person name="Zhang G."/>
            <person name="Li Y."/>
            <person name="Yang H."/>
            <person name="Liu X."/>
            <person name="Wang J."/>
            <person name="Yin Y."/>
            <person name="Wang J."/>
        </authorList>
    </citation>
    <scope>NUCLEOTIDE SEQUENCE [LARGE SCALE GENOMIC DNA]</scope>
    <source>
        <strain evidence="10">05x7-T-G4-1.051#20</strain>
    </source>
</reference>
<keyword evidence="3 8" id="KW-0812">Transmembrane</keyword>
<dbReference type="InParanoid" id="K1RJH0"/>
<protein>
    <recommendedName>
        <fullName evidence="9">G-protein coupled receptors family 1 profile domain-containing protein</fullName>
    </recommendedName>
</protein>
<keyword evidence="5 8" id="KW-0472">Membrane</keyword>
<proteinExistence type="predicted"/>
<evidence type="ECO:0000256" key="2">
    <source>
        <dbReference type="ARBA" id="ARBA00022475"/>
    </source>
</evidence>
<comment type="subcellular location">
    <subcellularLocation>
        <location evidence="1">Cell membrane</location>
        <topology evidence="1">Multi-pass membrane protein</topology>
    </subcellularLocation>
</comment>
<dbReference type="InterPro" id="IPR017452">
    <property type="entry name" value="GPCR_Rhodpsn_7TM"/>
</dbReference>
<dbReference type="Pfam" id="PF00001">
    <property type="entry name" value="7tm_1"/>
    <property type="match status" value="1"/>
</dbReference>
<evidence type="ECO:0000256" key="3">
    <source>
        <dbReference type="ARBA" id="ARBA00022692"/>
    </source>
</evidence>
<dbReference type="EMBL" id="JH816169">
    <property type="protein sequence ID" value="EKC41775.1"/>
    <property type="molecule type" value="Genomic_DNA"/>
</dbReference>
<dbReference type="HOGENOM" id="CLU_909866_0_0_1"/>
<feature type="domain" description="G-protein coupled receptors family 1 profile" evidence="9">
    <location>
        <begin position="1"/>
        <end position="289"/>
    </location>
</feature>
<evidence type="ECO:0000256" key="8">
    <source>
        <dbReference type="SAM" id="Phobius"/>
    </source>
</evidence>
<dbReference type="GO" id="GO:0005886">
    <property type="term" value="C:plasma membrane"/>
    <property type="evidence" value="ECO:0007669"/>
    <property type="project" value="UniProtKB-SubCell"/>
</dbReference>
<keyword evidence="4 8" id="KW-1133">Transmembrane helix</keyword>
<dbReference type="InterPro" id="IPR000276">
    <property type="entry name" value="GPCR_Rhodpsn"/>
</dbReference>
<accession>K1RJH0</accession>
<keyword evidence="6" id="KW-0675">Receptor</keyword>
<dbReference type="CDD" id="cd00637">
    <property type="entry name" value="7tm_classA_rhodopsin-like"/>
    <property type="match status" value="1"/>
</dbReference>
<dbReference type="Gene3D" id="1.20.1070.10">
    <property type="entry name" value="Rhodopsin 7-helix transmembrane proteins"/>
    <property type="match status" value="1"/>
</dbReference>
<gene>
    <name evidence="10" type="ORF">CGI_10021641</name>
</gene>
<feature type="transmembrane region" description="Helical" evidence="8">
    <location>
        <begin position="29"/>
        <end position="47"/>
    </location>
</feature>
<organism evidence="10">
    <name type="scientific">Magallana gigas</name>
    <name type="common">Pacific oyster</name>
    <name type="synonym">Crassostrea gigas</name>
    <dbReference type="NCBI Taxonomy" id="29159"/>
    <lineage>
        <taxon>Eukaryota</taxon>
        <taxon>Metazoa</taxon>
        <taxon>Spiralia</taxon>
        <taxon>Lophotrochozoa</taxon>
        <taxon>Mollusca</taxon>
        <taxon>Bivalvia</taxon>
        <taxon>Autobranchia</taxon>
        <taxon>Pteriomorphia</taxon>
        <taxon>Ostreida</taxon>
        <taxon>Ostreoidea</taxon>
        <taxon>Ostreidae</taxon>
        <taxon>Magallana</taxon>
    </lineage>
</organism>
<evidence type="ECO:0000256" key="1">
    <source>
        <dbReference type="ARBA" id="ARBA00004651"/>
    </source>
</evidence>
<dbReference type="PROSITE" id="PS50262">
    <property type="entry name" value="G_PROTEIN_RECEP_F1_2"/>
    <property type="match status" value="1"/>
</dbReference>
<dbReference type="SUPFAM" id="SSF81321">
    <property type="entry name" value="Family A G protein-coupled receptor-like"/>
    <property type="match status" value="1"/>
</dbReference>
<feature type="compositionally biased region" description="Basic and acidic residues" evidence="7">
    <location>
        <begin position="164"/>
        <end position="178"/>
    </location>
</feature>
<evidence type="ECO:0000256" key="7">
    <source>
        <dbReference type="SAM" id="MobiDB-lite"/>
    </source>
</evidence>
<dbReference type="PANTHER" id="PTHR24241">
    <property type="entry name" value="NEUROPEPTIDE RECEPTOR-RELATED G-PROTEIN COUPLED RECEPTOR"/>
    <property type="match status" value="1"/>
</dbReference>